<evidence type="ECO:0000259" key="16">
    <source>
        <dbReference type="Pfam" id="PF13439"/>
    </source>
</evidence>
<dbReference type="Gene3D" id="3.40.50.2000">
    <property type="entry name" value="Glycogen Phosphorylase B"/>
    <property type="match status" value="2"/>
</dbReference>
<dbReference type="SUPFAM" id="SSF53756">
    <property type="entry name" value="UDP-Glycosyltransferase/glycogen phosphorylase"/>
    <property type="match status" value="1"/>
</dbReference>
<sequence length="408" mass="46749">MANLCKEIFATIMRIAIFHLAFIYSGGGEKLVLQEAEGLSKIGHQVEIFTSVVDEDKCFPDYIKKFQIRTFLPQIRFLVENHESTLILLSCVLSPFFAFRFRKFDVILAANQPSLWISFWVKKLFRVPYISYLAQPTRILHPRNIDKKTGLKFAKKTLNSLSTRLLERFKPFIKWADQTSVHNSNQVLCNGEYVKSILEKTYKIQAVSCPAGVDSRFKIGYVGIKYKKPYLLMTNRHYGQKRFEYGIFALSYILHKHPEFELLVSGEETDYTDLLKALINQLGLMEKVKFLGYVSEKELSALYRKASIYLYTAPEEDFGMGIIEAMAAGTPVVAWNNAGPAGIIDNGRSGLLANPFDATDYSHQVERLIANKNLYRKISQNAVKEVKTRFLFKKHINFLNSELTKDAT</sequence>
<gene>
    <name evidence="17" type="ORF">A3E44_01400</name>
</gene>
<accession>A0A1F8AU74</accession>
<comment type="caution">
    <text evidence="17">The sequence shown here is derived from an EMBL/GenBank/DDBJ whole genome shotgun (WGS) entry which is preliminary data.</text>
</comment>
<comment type="subcellular location">
    <subcellularLocation>
        <location evidence="1">Endoplasmic reticulum membrane</location>
    </subcellularLocation>
</comment>
<evidence type="ECO:0000256" key="3">
    <source>
        <dbReference type="ARBA" id="ARBA00011969"/>
    </source>
</evidence>
<evidence type="ECO:0000256" key="5">
    <source>
        <dbReference type="ARBA" id="ARBA00022679"/>
    </source>
</evidence>
<feature type="domain" description="Glycosyl transferase family 1" evidence="15">
    <location>
        <begin position="223"/>
        <end position="383"/>
    </location>
</feature>
<keyword evidence="5" id="KW-0808">Transferase</keyword>
<dbReference type="InterPro" id="IPR028098">
    <property type="entry name" value="Glyco_trans_4-like_N"/>
</dbReference>
<dbReference type="UniPathway" id="UPA00378"/>
<keyword evidence="8" id="KW-1133">Transmembrane helix</keyword>
<evidence type="ECO:0000256" key="11">
    <source>
        <dbReference type="ARBA" id="ARBA00032333"/>
    </source>
</evidence>
<organism evidence="17 18">
    <name type="scientific">Candidatus Woesebacteria bacterium RIFCSPHIGHO2_12_FULL_41_24</name>
    <dbReference type="NCBI Taxonomy" id="1802510"/>
    <lineage>
        <taxon>Bacteria</taxon>
        <taxon>Candidatus Woeseibacteriota</taxon>
    </lineage>
</organism>
<dbReference type="GO" id="GO:0102704">
    <property type="term" value="F:GDP-Man:Man(2)GlcNAc(2)-PP-Dol alpha-1,6-mannosyltransferase activity"/>
    <property type="evidence" value="ECO:0007669"/>
    <property type="project" value="UniProtKB-EC"/>
</dbReference>
<comment type="catalytic activity">
    <reaction evidence="13">
        <text>a beta-D-Man-(1-&gt;4)-beta-D-GlcNAc-(1-&gt;4)-alpha-D-GlcNAc-diphospho-di-trans,poly-cis-dolichol + GDP-alpha-D-mannose = an alpha-D-Man-(1-&gt;3)-beta-D-Man-(1-&gt;4)-beta-D-GlcNAc-(1-&gt;4)-alpha-D-GlcNAc-diphospho-di-trans,poly-cis-dolichol + GDP + H(+)</text>
        <dbReference type="Rhea" id="RHEA:29515"/>
        <dbReference type="Rhea" id="RHEA-COMP:19511"/>
        <dbReference type="Rhea" id="RHEA-COMP:19513"/>
        <dbReference type="ChEBI" id="CHEBI:15378"/>
        <dbReference type="ChEBI" id="CHEBI:57527"/>
        <dbReference type="ChEBI" id="CHEBI:58189"/>
        <dbReference type="ChEBI" id="CHEBI:58472"/>
        <dbReference type="ChEBI" id="CHEBI:132510"/>
        <dbReference type="EC" id="2.4.1.132"/>
    </reaction>
    <physiologicalReaction direction="left-to-right" evidence="13">
        <dbReference type="Rhea" id="RHEA:29516"/>
    </physiologicalReaction>
</comment>
<dbReference type="EC" id="2.4.1.257" evidence="3"/>
<evidence type="ECO:0000256" key="14">
    <source>
        <dbReference type="ARBA" id="ARBA00045104"/>
    </source>
</evidence>
<evidence type="ECO:0000256" key="12">
    <source>
        <dbReference type="ARBA" id="ARBA00032874"/>
    </source>
</evidence>
<dbReference type="Proteomes" id="UP000178603">
    <property type="component" value="Unassembled WGS sequence"/>
</dbReference>
<keyword evidence="9" id="KW-0472">Membrane</keyword>
<dbReference type="GO" id="GO:0004378">
    <property type="term" value="F:GDP-Man:Man(1)GlcNAc(2)-PP-Dol alpha-1,3-mannosyltransferase activity"/>
    <property type="evidence" value="ECO:0007669"/>
    <property type="project" value="UniProtKB-EC"/>
</dbReference>
<evidence type="ECO:0000256" key="9">
    <source>
        <dbReference type="ARBA" id="ARBA00023136"/>
    </source>
</evidence>
<comment type="catalytic activity">
    <reaction evidence="14">
        <text>an alpha-D-Man-(1-&gt;3)-beta-D-Man-(1-&gt;4)-beta-D-GlcNAc-(1-&gt;4)-alpha-D-GlcNAc-diphospho-di-trans,poly-cis-dolichol + GDP-alpha-D-mannose = an alpha-D-Man-(1-&gt;3)-[alpha-D-Man-(1-&gt;6)]-beta-D-Man-(1-&gt;4)-beta-D-GlcNAc-(1-&gt;4)-alpha-D-GlcNAc-diphospho-di-trans,poly-cis-dolichol + GDP + H(+)</text>
        <dbReference type="Rhea" id="RHEA:29519"/>
        <dbReference type="Rhea" id="RHEA-COMP:19513"/>
        <dbReference type="Rhea" id="RHEA-COMP:19515"/>
        <dbReference type="ChEBI" id="CHEBI:15378"/>
        <dbReference type="ChEBI" id="CHEBI:57527"/>
        <dbReference type="ChEBI" id="CHEBI:58189"/>
        <dbReference type="ChEBI" id="CHEBI:132510"/>
        <dbReference type="ChEBI" id="CHEBI:132511"/>
        <dbReference type="EC" id="2.4.1.257"/>
    </reaction>
    <physiologicalReaction direction="left-to-right" evidence="14">
        <dbReference type="Rhea" id="RHEA:29520"/>
    </physiologicalReaction>
</comment>
<dbReference type="Pfam" id="PF00534">
    <property type="entry name" value="Glycos_transf_1"/>
    <property type="match status" value="1"/>
</dbReference>
<evidence type="ECO:0000256" key="10">
    <source>
        <dbReference type="ARBA" id="ARBA00032047"/>
    </source>
</evidence>
<dbReference type="InterPro" id="IPR001296">
    <property type="entry name" value="Glyco_trans_1"/>
</dbReference>
<evidence type="ECO:0000259" key="15">
    <source>
        <dbReference type="Pfam" id="PF00534"/>
    </source>
</evidence>
<evidence type="ECO:0000313" key="18">
    <source>
        <dbReference type="Proteomes" id="UP000178603"/>
    </source>
</evidence>
<evidence type="ECO:0000256" key="4">
    <source>
        <dbReference type="ARBA" id="ARBA00012649"/>
    </source>
</evidence>
<dbReference type="InterPro" id="IPR027054">
    <property type="entry name" value="ALG2"/>
</dbReference>
<keyword evidence="7" id="KW-0256">Endoplasmic reticulum</keyword>
<evidence type="ECO:0000256" key="7">
    <source>
        <dbReference type="ARBA" id="ARBA00022824"/>
    </source>
</evidence>
<dbReference type="EMBL" id="MGGW01000009">
    <property type="protein sequence ID" value="OGM54795.1"/>
    <property type="molecule type" value="Genomic_DNA"/>
</dbReference>
<dbReference type="PANTHER" id="PTHR45918:SF1">
    <property type="entry name" value="ALPHA-1,3_1,6-MANNOSYLTRANSFERASE ALG2"/>
    <property type="match status" value="1"/>
</dbReference>
<dbReference type="AlphaFoldDB" id="A0A1F8AU74"/>
<proteinExistence type="predicted"/>
<dbReference type="Pfam" id="PF13439">
    <property type="entry name" value="Glyco_transf_4"/>
    <property type="match status" value="1"/>
</dbReference>
<evidence type="ECO:0000256" key="1">
    <source>
        <dbReference type="ARBA" id="ARBA00004586"/>
    </source>
</evidence>
<protein>
    <recommendedName>
        <fullName evidence="10">GDP-Man:Man(1)GlcNAc(2)-PP-Dol alpha-1,3-mannosyltransferase</fullName>
        <ecNumber evidence="4">2.4.1.132</ecNumber>
        <ecNumber evidence="3">2.4.1.257</ecNumber>
    </recommendedName>
    <alternativeName>
        <fullName evidence="12">GDP-Man:Man(1)GlcNAc(2)-PP-dolichol mannosyltransferase</fullName>
    </alternativeName>
    <alternativeName>
        <fullName evidence="11">GDP-Man:Man(2)GlcNAc(2)-PP-Dol alpha-1,6-mannosyltransferase</fullName>
    </alternativeName>
</protein>
<dbReference type="CDD" id="cd03801">
    <property type="entry name" value="GT4_PimA-like"/>
    <property type="match status" value="1"/>
</dbReference>
<evidence type="ECO:0000313" key="17">
    <source>
        <dbReference type="EMBL" id="OGM54795.1"/>
    </source>
</evidence>
<evidence type="ECO:0000256" key="2">
    <source>
        <dbReference type="ARBA" id="ARBA00004922"/>
    </source>
</evidence>
<comment type="pathway">
    <text evidence="2">Protein modification; protein glycosylation.</text>
</comment>
<reference evidence="17 18" key="1">
    <citation type="journal article" date="2016" name="Nat. Commun.">
        <title>Thousands of microbial genomes shed light on interconnected biogeochemical processes in an aquifer system.</title>
        <authorList>
            <person name="Anantharaman K."/>
            <person name="Brown C.T."/>
            <person name="Hug L.A."/>
            <person name="Sharon I."/>
            <person name="Castelle C.J."/>
            <person name="Probst A.J."/>
            <person name="Thomas B.C."/>
            <person name="Singh A."/>
            <person name="Wilkins M.J."/>
            <person name="Karaoz U."/>
            <person name="Brodie E.L."/>
            <person name="Williams K.H."/>
            <person name="Hubbard S.S."/>
            <person name="Banfield J.F."/>
        </authorList>
    </citation>
    <scope>NUCLEOTIDE SEQUENCE [LARGE SCALE GENOMIC DNA]</scope>
</reference>
<dbReference type="EC" id="2.4.1.132" evidence="4"/>
<evidence type="ECO:0000256" key="8">
    <source>
        <dbReference type="ARBA" id="ARBA00022989"/>
    </source>
</evidence>
<dbReference type="PANTHER" id="PTHR45918">
    <property type="entry name" value="ALPHA-1,3/1,6-MANNOSYLTRANSFERASE ALG2"/>
    <property type="match status" value="1"/>
</dbReference>
<feature type="domain" description="Glycosyltransferase subfamily 4-like N-terminal" evidence="16">
    <location>
        <begin position="26"/>
        <end position="214"/>
    </location>
</feature>
<keyword evidence="6" id="KW-0812">Transmembrane</keyword>
<name>A0A1F8AU74_9BACT</name>
<evidence type="ECO:0000256" key="6">
    <source>
        <dbReference type="ARBA" id="ARBA00022692"/>
    </source>
</evidence>
<evidence type="ECO:0000256" key="13">
    <source>
        <dbReference type="ARBA" id="ARBA00045103"/>
    </source>
</evidence>